<dbReference type="OrthoDB" id="2157530at2759"/>
<dbReference type="InterPro" id="IPR010730">
    <property type="entry name" value="HET"/>
</dbReference>
<dbReference type="VEuPathDB" id="FungiDB:yc1106_01935"/>
<reference evidence="2" key="1">
    <citation type="submission" date="2021-12" db="EMBL/GenBank/DDBJ databases">
        <title>Curvularia clavata genome.</title>
        <authorList>
            <person name="Cao Y."/>
        </authorList>
    </citation>
    <scope>NUCLEOTIDE SEQUENCE</scope>
    <source>
        <strain evidence="2">Yc1106</strain>
    </source>
</reference>
<dbReference type="PANTHER" id="PTHR24148">
    <property type="entry name" value="ANKYRIN REPEAT DOMAIN-CONTAINING PROTEIN 39 HOMOLOG-RELATED"/>
    <property type="match status" value="1"/>
</dbReference>
<dbReference type="AlphaFoldDB" id="A0A9Q9DQT1"/>
<dbReference type="EMBL" id="CP089275">
    <property type="protein sequence ID" value="USP74661.1"/>
    <property type="molecule type" value="Genomic_DNA"/>
</dbReference>
<evidence type="ECO:0000313" key="3">
    <source>
        <dbReference type="Proteomes" id="UP001056012"/>
    </source>
</evidence>
<organism evidence="2 3">
    <name type="scientific">Curvularia clavata</name>
    <dbReference type="NCBI Taxonomy" id="95742"/>
    <lineage>
        <taxon>Eukaryota</taxon>
        <taxon>Fungi</taxon>
        <taxon>Dikarya</taxon>
        <taxon>Ascomycota</taxon>
        <taxon>Pezizomycotina</taxon>
        <taxon>Dothideomycetes</taxon>
        <taxon>Pleosporomycetidae</taxon>
        <taxon>Pleosporales</taxon>
        <taxon>Pleosporineae</taxon>
        <taxon>Pleosporaceae</taxon>
        <taxon>Curvularia</taxon>
    </lineage>
</organism>
<dbReference type="InterPro" id="IPR052895">
    <property type="entry name" value="HetReg/Transcr_Mod"/>
</dbReference>
<sequence length="668" mass="76527">MVDSALYQPLNTIREEFRLLRIQPSDDFHSIITCQLFTASLIDKPSYNALSYEWGNPNVTKSVIVNSTELQVTSNLEAALRRIRTTHSEVILWVDGLCINQRDVAEKNIQVAMMGRLYSNTTLTYAWLGEDDGGSATRTFQFLRSFLGDFGKFVEDVDYFAIRTSENVRENKRYRGEDRVLEDIRSGKLTMNEFNLNDFHEVCRRGYWWRTWVQQELILSPKVLLLSGSASIPLNLVIAFAMLNFTIKALASEWTESFHNMSDMLRIRWIPQVVRLITTDFENLVSLVSRLQFCRVTDPRDKIYGVLGIYRGTVSITVDYDKLVALVFADLVRNLAAESGKLYLRQFPRNTVDPHVPDLPSWTPNFFRDNVDSASKTGDRTGVHESRGWSARIHPTSCPSLLRTSGCTVDTVQSVFRFSPENEASDVLCNFIGSYVTMPHPTGATFLQVLCCNMFKHPTVDILRRRFSLHMSRAFLHWILKCGMERGAFNQRFDNFIHEHNLVDIFKSVPEDISTSLQFAKFTGAIDHLVEPYKSARDHSHFLRMTPQQRMASFWGSQTYPNSFLADIDWRIPSKATDLESIRIHIGKWTRKKAIIITEQGYTGFASYDTLVGDQISIIAGCPWPAIIRPSGKHHEIVGGSFIYGMMDGELFKDGRLTDDRQQIFEFI</sequence>
<accession>A0A9Q9DQT1</accession>
<proteinExistence type="predicted"/>
<evidence type="ECO:0000259" key="1">
    <source>
        <dbReference type="Pfam" id="PF06985"/>
    </source>
</evidence>
<keyword evidence="3" id="KW-1185">Reference proteome</keyword>
<name>A0A9Q9DQT1_CURCL</name>
<gene>
    <name evidence="2" type="ORF">yc1106_01935</name>
</gene>
<dbReference type="Proteomes" id="UP001056012">
    <property type="component" value="Chromosome 2"/>
</dbReference>
<dbReference type="PANTHER" id="PTHR24148:SF82">
    <property type="entry name" value="HETEROKARYON INCOMPATIBILITY DOMAIN-CONTAINING PROTEIN"/>
    <property type="match status" value="1"/>
</dbReference>
<evidence type="ECO:0000313" key="2">
    <source>
        <dbReference type="EMBL" id="USP74661.1"/>
    </source>
</evidence>
<feature type="domain" description="Heterokaryon incompatibility" evidence="1">
    <location>
        <begin position="47"/>
        <end position="216"/>
    </location>
</feature>
<protein>
    <recommendedName>
        <fullName evidence="1">Heterokaryon incompatibility domain-containing protein</fullName>
    </recommendedName>
</protein>
<dbReference type="Pfam" id="PF06985">
    <property type="entry name" value="HET"/>
    <property type="match status" value="1"/>
</dbReference>